<dbReference type="InterPro" id="IPR036291">
    <property type="entry name" value="NAD(P)-bd_dom_sf"/>
</dbReference>
<evidence type="ECO:0000256" key="1">
    <source>
        <dbReference type="ARBA" id="ARBA00006484"/>
    </source>
</evidence>
<dbReference type="InterPro" id="IPR002347">
    <property type="entry name" value="SDR_fam"/>
</dbReference>
<sequence>MLPISTKMPRVALVTGGARRIGRALVEMLAQEGFSVAIHCRESVQEAETLLAQIGGRGCVVQADLACEADVSGLVAKVHNTLGPIGVLVNNASVFTRDEVGDVTRESWDRHLEPNLRAPFVLVQDMAAFLPDDAEGMVLNLLDQRVWNLTPHFVTYTLSKSGLWTLTQSLALALAPRLRVNAIGPGPVLPAVGQSDEHFQAMCDRTPLGRGSSPDEIAAAARMLLALPSVTGQMLALDGGQHLNWSPR</sequence>
<comment type="caution">
    <text evidence="3">The sequence shown here is derived from an EMBL/GenBank/DDBJ whole genome shotgun (WGS) entry which is preliminary data.</text>
</comment>
<evidence type="ECO:0000313" key="4">
    <source>
        <dbReference type="Proteomes" id="UP000677812"/>
    </source>
</evidence>
<protein>
    <submittedName>
        <fullName evidence="3">SDR family oxidoreductase</fullName>
    </submittedName>
</protein>
<keyword evidence="4" id="KW-1185">Reference proteome</keyword>
<name>A0ABS5E5R2_9PROT</name>
<organism evidence="3 4">
    <name type="scientific">Neokomagataea anthophila</name>
    <dbReference type="NCBI Taxonomy" id="2826925"/>
    <lineage>
        <taxon>Bacteria</taxon>
        <taxon>Pseudomonadati</taxon>
        <taxon>Pseudomonadota</taxon>
        <taxon>Alphaproteobacteria</taxon>
        <taxon>Acetobacterales</taxon>
        <taxon>Acetobacteraceae</taxon>
        <taxon>Neokomagataea</taxon>
    </lineage>
</organism>
<evidence type="ECO:0000313" key="3">
    <source>
        <dbReference type="EMBL" id="MBR0559245.1"/>
    </source>
</evidence>
<dbReference type="NCBIfam" id="NF006597">
    <property type="entry name" value="PRK09134.1"/>
    <property type="match status" value="1"/>
</dbReference>
<proteinExistence type="inferred from homology"/>
<dbReference type="PANTHER" id="PTHR43639">
    <property type="entry name" value="OXIDOREDUCTASE, SHORT-CHAIN DEHYDROGENASE/REDUCTASE FAMILY (AFU_ORTHOLOGUE AFUA_5G02870)"/>
    <property type="match status" value="1"/>
</dbReference>
<dbReference type="RefSeq" id="WP_211680755.1">
    <property type="nucleotide sequence ID" value="NZ_JAGRQH010000002.1"/>
</dbReference>
<dbReference type="PRINTS" id="PR00081">
    <property type="entry name" value="GDHRDH"/>
</dbReference>
<dbReference type="Proteomes" id="UP000677812">
    <property type="component" value="Unassembled WGS sequence"/>
</dbReference>
<dbReference type="Pfam" id="PF13561">
    <property type="entry name" value="adh_short_C2"/>
    <property type="match status" value="1"/>
</dbReference>
<evidence type="ECO:0000256" key="2">
    <source>
        <dbReference type="ARBA" id="ARBA00023002"/>
    </source>
</evidence>
<dbReference type="Gene3D" id="3.40.50.720">
    <property type="entry name" value="NAD(P)-binding Rossmann-like Domain"/>
    <property type="match status" value="1"/>
</dbReference>
<dbReference type="SUPFAM" id="SSF51735">
    <property type="entry name" value="NAD(P)-binding Rossmann-fold domains"/>
    <property type="match status" value="1"/>
</dbReference>
<dbReference type="EMBL" id="JAGRQH010000002">
    <property type="protein sequence ID" value="MBR0559245.1"/>
    <property type="molecule type" value="Genomic_DNA"/>
</dbReference>
<dbReference type="PRINTS" id="PR00080">
    <property type="entry name" value="SDRFAMILY"/>
</dbReference>
<dbReference type="PANTHER" id="PTHR43639:SF1">
    <property type="entry name" value="SHORT-CHAIN DEHYDROGENASE_REDUCTASE FAMILY PROTEIN"/>
    <property type="match status" value="1"/>
</dbReference>
<keyword evidence="2" id="KW-0560">Oxidoreductase</keyword>
<comment type="similarity">
    <text evidence="1">Belongs to the short-chain dehydrogenases/reductases (SDR) family.</text>
</comment>
<accession>A0ABS5E5R2</accession>
<reference evidence="3 4" key="1">
    <citation type="submission" date="2021-04" db="EMBL/GenBank/DDBJ databases">
        <title>The complete genome sequence of Neokomagataea sp. TBRC 2177.</title>
        <authorList>
            <person name="Charoenyingcharoen P."/>
            <person name="Yukphan P."/>
        </authorList>
    </citation>
    <scope>NUCLEOTIDE SEQUENCE [LARGE SCALE GENOMIC DNA]</scope>
    <source>
        <strain evidence="3 4">TBRC 2177</strain>
    </source>
</reference>
<gene>
    <name evidence="3" type="ORF">KB213_04125</name>
</gene>